<sequence length="95" mass="9695">MATDSGAALAYVGWDPDGGVASEAPFPRRQSSWTRFGTVPPRTGFVDGGGVETGCPTERRIAVLGDIPSHLPGSGRLPGPAPATAAHRRGGNQGQ</sequence>
<accession>A0ABN2KDI6</accession>
<organism evidence="2 3">
    <name type="scientific">Kocuria aegyptia</name>
    <dbReference type="NCBI Taxonomy" id="330943"/>
    <lineage>
        <taxon>Bacteria</taxon>
        <taxon>Bacillati</taxon>
        <taxon>Actinomycetota</taxon>
        <taxon>Actinomycetes</taxon>
        <taxon>Micrococcales</taxon>
        <taxon>Micrococcaceae</taxon>
        <taxon>Kocuria</taxon>
    </lineage>
</organism>
<keyword evidence="3" id="KW-1185">Reference proteome</keyword>
<feature type="compositionally biased region" description="Basic residues" evidence="1">
    <location>
        <begin position="86"/>
        <end position="95"/>
    </location>
</feature>
<protein>
    <submittedName>
        <fullName evidence="2">Uncharacterized protein</fullName>
    </submittedName>
</protein>
<evidence type="ECO:0000313" key="3">
    <source>
        <dbReference type="Proteomes" id="UP001501204"/>
    </source>
</evidence>
<dbReference type="Proteomes" id="UP001501204">
    <property type="component" value="Unassembled WGS sequence"/>
</dbReference>
<evidence type="ECO:0000256" key="1">
    <source>
        <dbReference type="SAM" id="MobiDB-lite"/>
    </source>
</evidence>
<evidence type="ECO:0000313" key="2">
    <source>
        <dbReference type="EMBL" id="GAA1753604.1"/>
    </source>
</evidence>
<gene>
    <name evidence="2" type="ORF">GCM10009767_10840</name>
</gene>
<feature type="region of interest" description="Disordered" evidence="1">
    <location>
        <begin position="13"/>
        <end position="51"/>
    </location>
</feature>
<feature type="region of interest" description="Disordered" evidence="1">
    <location>
        <begin position="67"/>
        <end position="95"/>
    </location>
</feature>
<reference evidence="2 3" key="1">
    <citation type="journal article" date="2019" name="Int. J. Syst. Evol. Microbiol.">
        <title>The Global Catalogue of Microorganisms (GCM) 10K type strain sequencing project: providing services to taxonomists for standard genome sequencing and annotation.</title>
        <authorList>
            <consortium name="The Broad Institute Genomics Platform"/>
            <consortium name="The Broad Institute Genome Sequencing Center for Infectious Disease"/>
            <person name="Wu L."/>
            <person name="Ma J."/>
        </authorList>
    </citation>
    <scope>NUCLEOTIDE SEQUENCE [LARGE SCALE GENOMIC DNA]</scope>
    <source>
        <strain evidence="2 3">JCM 14735</strain>
    </source>
</reference>
<dbReference type="EMBL" id="BAAAOA010000012">
    <property type="protein sequence ID" value="GAA1753604.1"/>
    <property type="molecule type" value="Genomic_DNA"/>
</dbReference>
<proteinExistence type="predicted"/>
<comment type="caution">
    <text evidence="2">The sequence shown here is derived from an EMBL/GenBank/DDBJ whole genome shotgun (WGS) entry which is preliminary data.</text>
</comment>
<name>A0ABN2KDI6_9MICC</name>